<dbReference type="InterPro" id="IPR011049">
    <property type="entry name" value="Serralysin-like_metalloprot_C"/>
</dbReference>
<sequence>MGDIIPFISRLVGRLDWSAGEKARLQQLADKLGTGSLDLEVVFGRSDQGEPWCAVTGEDQEVLVHIARIGGRFIVHHIAQDVLETGSTLWAAVERALGEAWGETPAPALAEVVPIDAHVRQTHILSALVVAAVLIEAELEPFAEPAADLPLAAPLSEAAPSDVTPAASAETDASIQARAGQEDAARPSSGAKKLAPMALYETEEAAPARAAQSPPPAPESKPAQAQPVEAAAVAADAAAEPDGPALSRLIGGDGDDEITGTDAAEALFGGAGDDTLAGGGAPQGQFDWLVGGAGDDRLALDAQAVALGGPGADRFVFTYRPAGDGTQVLGRVLDFTPSQGDALAGEGRPAVVVTARPEADILDGVAPPPGFTAPGPLPGFRVGMDLDGDGQADGEVLISGAEVSGFLAASLRGSAPVEGAAEPATRPPEPDDGTFLL</sequence>
<organism evidence="2 3">
    <name type="scientific">Phenylobacterium terrae</name>
    <dbReference type="NCBI Taxonomy" id="2665495"/>
    <lineage>
        <taxon>Bacteria</taxon>
        <taxon>Pseudomonadati</taxon>
        <taxon>Pseudomonadota</taxon>
        <taxon>Alphaproteobacteria</taxon>
        <taxon>Caulobacterales</taxon>
        <taxon>Caulobacteraceae</taxon>
        <taxon>Phenylobacterium</taxon>
    </lineage>
</organism>
<evidence type="ECO:0000313" key="2">
    <source>
        <dbReference type="EMBL" id="MFD1783245.1"/>
    </source>
</evidence>
<dbReference type="RefSeq" id="WP_377284389.1">
    <property type="nucleotide sequence ID" value="NZ_JBHRSI010000015.1"/>
</dbReference>
<feature type="region of interest" description="Disordered" evidence="1">
    <location>
        <begin position="415"/>
        <end position="437"/>
    </location>
</feature>
<keyword evidence="3" id="KW-1185">Reference proteome</keyword>
<gene>
    <name evidence="2" type="ORF">ACFSC0_07550</name>
</gene>
<dbReference type="Gene3D" id="2.150.10.10">
    <property type="entry name" value="Serralysin-like metalloprotease, C-terminal"/>
    <property type="match status" value="1"/>
</dbReference>
<evidence type="ECO:0000256" key="1">
    <source>
        <dbReference type="SAM" id="MobiDB-lite"/>
    </source>
</evidence>
<reference evidence="3" key="1">
    <citation type="journal article" date="2019" name="Int. J. Syst. Evol. Microbiol.">
        <title>The Global Catalogue of Microorganisms (GCM) 10K type strain sequencing project: providing services to taxonomists for standard genome sequencing and annotation.</title>
        <authorList>
            <consortium name="The Broad Institute Genomics Platform"/>
            <consortium name="The Broad Institute Genome Sequencing Center for Infectious Disease"/>
            <person name="Wu L."/>
            <person name="Ma J."/>
        </authorList>
    </citation>
    <scope>NUCLEOTIDE SEQUENCE [LARGE SCALE GENOMIC DNA]</scope>
    <source>
        <strain evidence="3">DFY28</strain>
    </source>
</reference>
<dbReference type="InterPro" id="IPR001343">
    <property type="entry name" value="Hemolysn_Ca-bd"/>
</dbReference>
<accession>A0ABW4N3K8</accession>
<feature type="compositionally biased region" description="Low complexity" evidence="1">
    <location>
        <begin position="220"/>
        <end position="230"/>
    </location>
</feature>
<name>A0ABW4N3K8_9CAUL</name>
<feature type="region of interest" description="Disordered" evidence="1">
    <location>
        <begin position="162"/>
        <end position="230"/>
    </location>
</feature>
<dbReference type="Proteomes" id="UP001597237">
    <property type="component" value="Unassembled WGS sequence"/>
</dbReference>
<dbReference type="EMBL" id="JBHUEY010000001">
    <property type="protein sequence ID" value="MFD1783245.1"/>
    <property type="molecule type" value="Genomic_DNA"/>
</dbReference>
<comment type="caution">
    <text evidence="2">The sequence shown here is derived from an EMBL/GenBank/DDBJ whole genome shotgun (WGS) entry which is preliminary data.</text>
</comment>
<dbReference type="Pfam" id="PF00353">
    <property type="entry name" value="HemolysinCabind"/>
    <property type="match status" value="2"/>
</dbReference>
<proteinExistence type="predicted"/>
<evidence type="ECO:0008006" key="4">
    <source>
        <dbReference type="Google" id="ProtNLM"/>
    </source>
</evidence>
<protein>
    <recommendedName>
        <fullName evidence="4">Haemolysin-type calcium binding-related domain-containing protein</fullName>
    </recommendedName>
</protein>
<dbReference type="PRINTS" id="PR00313">
    <property type="entry name" value="CABNDNGRPT"/>
</dbReference>
<evidence type="ECO:0000313" key="3">
    <source>
        <dbReference type="Proteomes" id="UP001597237"/>
    </source>
</evidence>
<dbReference type="SUPFAM" id="SSF51120">
    <property type="entry name" value="beta-Roll"/>
    <property type="match status" value="1"/>
</dbReference>